<dbReference type="Proteomes" id="UP001152755">
    <property type="component" value="Unassembled WGS sequence"/>
</dbReference>
<reference evidence="1" key="1">
    <citation type="submission" date="2022-08" db="EMBL/GenBank/DDBJ databases">
        <title>Genome analysis of Corynebacteriales strain.</title>
        <authorList>
            <person name="Lee S.D."/>
        </authorList>
    </citation>
    <scope>NUCLEOTIDE SEQUENCE</scope>
    <source>
        <strain evidence="1">D3-21</strain>
    </source>
</reference>
<comment type="caution">
    <text evidence="1">The sequence shown here is derived from an EMBL/GenBank/DDBJ whole genome shotgun (WGS) entry which is preliminary data.</text>
</comment>
<sequence length="41" mass="3887">MTGSTFIDGILGAIATLFNAGSSAGSSLISSPSAAISNPSD</sequence>
<protein>
    <submittedName>
        <fullName evidence="1">Uncharacterized protein</fullName>
    </submittedName>
</protein>
<keyword evidence="2" id="KW-1185">Reference proteome</keyword>
<evidence type="ECO:0000313" key="2">
    <source>
        <dbReference type="Proteomes" id="UP001152755"/>
    </source>
</evidence>
<proteinExistence type="predicted"/>
<dbReference type="RefSeq" id="WP_277830500.1">
    <property type="nucleotide sequence ID" value="NZ_JAAIVF010000001.1"/>
</dbReference>
<dbReference type="EMBL" id="JANRHA010000013">
    <property type="protein sequence ID" value="MDG3016370.1"/>
    <property type="molecule type" value="Genomic_DNA"/>
</dbReference>
<name>A0A9X4REY9_9ACTN</name>
<organism evidence="1 2">
    <name type="scientific">Speluncibacter jeojiensis</name>
    <dbReference type="NCBI Taxonomy" id="2710754"/>
    <lineage>
        <taxon>Bacteria</taxon>
        <taxon>Bacillati</taxon>
        <taxon>Actinomycetota</taxon>
        <taxon>Actinomycetes</taxon>
        <taxon>Mycobacteriales</taxon>
        <taxon>Speluncibacteraceae</taxon>
        <taxon>Speluncibacter</taxon>
    </lineage>
</organism>
<evidence type="ECO:0000313" key="1">
    <source>
        <dbReference type="EMBL" id="MDG3016370.1"/>
    </source>
</evidence>
<accession>A0A9X4REY9</accession>
<gene>
    <name evidence="1" type="ORF">NVS88_17580</name>
</gene>
<dbReference type="AlphaFoldDB" id="A0A9X4REY9"/>